<evidence type="ECO:0000259" key="1">
    <source>
        <dbReference type="Pfam" id="PF12697"/>
    </source>
</evidence>
<feature type="domain" description="AB hydrolase-1" evidence="1">
    <location>
        <begin position="6"/>
        <end position="240"/>
    </location>
</feature>
<dbReference type="AlphaFoldDB" id="C8VPT7"/>
<dbReference type="RefSeq" id="XP_660156.2">
    <property type="nucleotide sequence ID" value="XM_655064.2"/>
</dbReference>
<reference evidence="3" key="2">
    <citation type="journal article" date="2009" name="Fungal Genet. Biol.">
        <title>The 2008 update of the Aspergillus nidulans genome annotation: a community effort.</title>
        <authorList>
            <person name="Wortman J.R."/>
            <person name="Gilsenan J.M."/>
            <person name="Joardar V."/>
            <person name="Deegan J."/>
            <person name="Clutterbuck J."/>
            <person name="Andersen M.R."/>
            <person name="Archer D."/>
            <person name="Bencina M."/>
            <person name="Braus G."/>
            <person name="Coutinho P."/>
            <person name="von Dohren H."/>
            <person name="Doonan J."/>
            <person name="Driessen A.J."/>
            <person name="Durek P."/>
            <person name="Espeso E."/>
            <person name="Fekete E."/>
            <person name="Flipphi M."/>
            <person name="Estrada C.G."/>
            <person name="Geysens S."/>
            <person name="Goldman G."/>
            <person name="de Groot P.W."/>
            <person name="Hansen K."/>
            <person name="Harris S.D."/>
            <person name="Heinekamp T."/>
            <person name="Helmstaedt K."/>
            <person name="Henrissat B."/>
            <person name="Hofmann G."/>
            <person name="Homan T."/>
            <person name="Horio T."/>
            <person name="Horiuchi H."/>
            <person name="James S."/>
            <person name="Jones M."/>
            <person name="Karaffa L."/>
            <person name="Karanyi Z."/>
            <person name="Kato M."/>
            <person name="Keller N."/>
            <person name="Kelly D.E."/>
            <person name="Kiel J.A."/>
            <person name="Kim J.M."/>
            <person name="van der Klei I.J."/>
            <person name="Klis F.M."/>
            <person name="Kovalchuk A."/>
            <person name="Krasevec N."/>
            <person name="Kubicek C.P."/>
            <person name="Liu B."/>
            <person name="Maccabe A."/>
            <person name="Meyer V."/>
            <person name="Mirabito P."/>
            <person name="Miskei M."/>
            <person name="Mos M."/>
            <person name="Mullins J."/>
            <person name="Nelson D.R."/>
            <person name="Nielsen J."/>
            <person name="Oakley B.R."/>
            <person name="Osmani S.A."/>
            <person name="Pakula T."/>
            <person name="Paszewski A."/>
            <person name="Paulsen I."/>
            <person name="Pilsyk S."/>
            <person name="Pocsi I."/>
            <person name="Punt P.J."/>
            <person name="Ram A.F."/>
            <person name="Ren Q."/>
            <person name="Robellet X."/>
            <person name="Robson G."/>
            <person name="Seiboth B."/>
            <person name="van Solingen P."/>
            <person name="Specht T."/>
            <person name="Sun J."/>
            <person name="Taheri-Talesh N."/>
            <person name="Takeshita N."/>
            <person name="Ussery D."/>
            <person name="vanKuyk P.A."/>
            <person name="Visser H."/>
            <person name="van de Vondervoort P.J."/>
            <person name="de Vries R.P."/>
            <person name="Walton J."/>
            <person name="Xiang X."/>
            <person name="Xiong Y."/>
            <person name="Zeng A.P."/>
            <person name="Brandt B.W."/>
            <person name="Cornell M.J."/>
            <person name="van den Hondel C.A."/>
            <person name="Visser J."/>
            <person name="Oliver S.G."/>
            <person name="Turner G."/>
        </authorList>
    </citation>
    <scope>GENOME REANNOTATION</scope>
    <source>
        <strain evidence="3">FGSC A4 / ATCC 38163 / CBS 112.46 / NRRL 194 / M139</strain>
    </source>
</reference>
<dbReference type="Proteomes" id="UP000000560">
    <property type="component" value="Chromosome VII"/>
</dbReference>
<keyword evidence="3" id="KW-1185">Reference proteome</keyword>
<dbReference type="InParanoid" id="C8VPT7"/>
<dbReference type="Pfam" id="PF12697">
    <property type="entry name" value="Abhydrolase_6"/>
    <property type="match status" value="1"/>
</dbReference>
<dbReference type="EMBL" id="BN001307">
    <property type="protein sequence ID" value="CBF87084.1"/>
    <property type="molecule type" value="Genomic_DNA"/>
</dbReference>
<dbReference type="OMA" id="PATHEPW"/>
<organism evidence="2 3">
    <name type="scientific">Emericella nidulans (strain FGSC A4 / ATCC 38163 / CBS 112.46 / NRRL 194 / M139)</name>
    <name type="common">Aspergillus nidulans</name>
    <dbReference type="NCBI Taxonomy" id="227321"/>
    <lineage>
        <taxon>Eukaryota</taxon>
        <taxon>Fungi</taxon>
        <taxon>Dikarya</taxon>
        <taxon>Ascomycota</taxon>
        <taxon>Pezizomycotina</taxon>
        <taxon>Eurotiomycetes</taxon>
        <taxon>Eurotiomycetidae</taxon>
        <taxon>Eurotiales</taxon>
        <taxon>Aspergillaceae</taxon>
        <taxon>Aspergillus</taxon>
        <taxon>Aspergillus subgen. Nidulantes</taxon>
    </lineage>
</organism>
<accession>C8VPT7</accession>
<dbReference type="HOGENOM" id="CLU_046066_1_3_1"/>
<name>C8VPT7_EMENI</name>
<dbReference type="KEGG" id="ani:ANIA_10320"/>
<dbReference type="OrthoDB" id="1263307at2759"/>
<dbReference type="InterPro" id="IPR029058">
    <property type="entry name" value="AB_hydrolase_fold"/>
</dbReference>
<reference evidence="3" key="1">
    <citation type="journal article" date="2005" name="Nature">
        <title>Sequencing of Aspergillus nidulans and comparative analysis with A. fumigatus and A. oryzae.</title>
        <authorList>
            <person name="Galagan J.E."/>
            <person name="Calvo S.E."/>
            <person name="Cuomo C."/>
            <person name="Ma L.J."/>
            <person name="Wortman J.R."/>
            <person name="Batzoglou S."/>
            <person name="Lee S.I."/>
            <person name="Basturkmen M."/>
            <person name="Spevak C.C."/>
            <person name="Clutterbuck J."/>
            <person name="Kapitonov V."/>
            <person name="Jurka J."/>
            <person name="Scazzocchio C."/>
            <person name="Farman M."/>
            <person name="Butler J."/>
            <person name="Purcell S."/>
            <person name="Harris S."/>
            <person name="Braus G.H."/>
            <person name="Draht O."/>
            <person name="Busch S."/>
            <person name="D'Enfert C."/>
            <person name="Bouchier C."/>
            <person name="Goldman G.H."/>
            <person name="Bell-Pedersen D."/>
            <person name="Griffiths-Jones S."/>
            <person name="Doonan J.H."/>
            <person name="Yu J."/>
            <person name="Vienken K."/>
            <person name="Pain A."/>
            <person name="Freitag M."/>
            <person name="Selker E.U."/>
            <person name="Archer D.B."/>
            <person name="Penalva M.A."/>
            <person name="Oakley B.R."/>
            <person name="Momany M."/>
            <person name="Tanaka T."/>
            <person name="Kumagai T."/>
            <person name="Asai K."/>
            <person name="Machida M."/>
            <person name="Nierman W.C."/>
            <person name="Denning D.W."/>
            <person name="Caddick M."/>
            <person name="Hynes M."/>
            <person name="Paoletti M."/>
            <person name="Fischer R."/>
            <person name="Miller B."/>
            <person name="Dyer P."/>
            <person name="Sachs M.S."/>
            <person name="Osmani S.A."/>
            <person name="Birren B.W."/>
        </authorList>
    </citation>
    <scope>NUCLEOTIDE SEQUENCE [LARGE SCALE GENOMIC DNA]</scope>
    <source>
        <strain evidence="3">FGSC A4 / ATCC 38163 / CBS 112.46 / NRRL 194 / M139</strain>
    </source>
</reference>
<dbReference type="eggNOG" id="ENOG502S15T">
    <property type="taxonomic scope" value="Eukaryota"/>
</dbReference>
<dbReference type="PANTHER" id="PTHR37017">
    <property type="entry name" value="AB HYDROLASE-1 DOMAIN-CONTAINING PROTEIN-RELATED"/>
    <property type="match status" value="1"/>
</dbReference>
<gene>
    <name evidence="2" type="ORF">ANIA_10320</name>
</gene>
<dbReference type="PANTHER" id="PTHR37017:SF11">
    <property type="entry name" value="ESTERASE_LIPASE_THIOESTERASE DOMAIN-CONTAINING PROTEIN"/>
    <property type="match status" value="1"/>
</dbReference>
<dbReference type="VEuPathDB" id="FungiDB:AN10320"/>
<sequence length="258" mass="28391">MENPIFVFIPGAWHTPDTFDRLRSLMADQGLESIAIANHSLSTQHSNSAHPISGLHLDIKHTKAALQKLVNHGREVVVVMHSYGGAVGASAMEGLGYAQRLKAGLRGGVIMAVWMTAFVARKGQSMLDLLGGNWESWMRFKNDDGYVYTSNESTVFYSDLTLEEQQKCIALLKPQPMASFTEPALYEPWHDIPCMYLFCDKDLGIPLAAQKSFAEKLGTPVTFHIDASHSPFLSQPGKVIEGIRLALKAGREQSGFAN</sequence>
<dbReference type="Gene3D" id="3.40.50.1820">
    <property type="entry name" value="alpha/beta hydrolase"/>
    <property type="match status" value="1"/>
</dbReference>
<dbReference type="GeneID" id="2875570"/>
<dbReference type="SUPFAM" id="SSF53474">
    <property type="entry name" value="alpha/beta-Hydrolases"/>
    <property type="match status" value="1"/>
</dbReference>
<evidence type="ECO:0000313" key="3">
    <source>
        <dbReference type="Proteomes" id="UP000000560"/>
    </source>
</evidence>
<proteinExistence type="predicted"/>
<dbReference type="InterPro" id="IPR000073">
    <property type="entry name" value="AB_hydrolase_1"/>
</dbReference>
<evidence type="ECO:0000313" key="2">
    <source>
        <dbReference type="EMBL" id="CBF87084.1"/>
    </source>
</evidence>
<dbReference type="InterPro" id="IPR052897">
    <property type="entry name" value="Sec-Metab_Biosynth_Hydrolase"/>
</dbReference>
<protein>
    <recommendedName>
        <fullName evidence="1">AB hydrolase-1 domain-containing protein</fullName>
    </recommendedName>
</protein>
<dbReference type="ESTHER" id="emeni-q5ba78">
    <property type="family name" value="6_AlphaBeta_hydrolase"/>
</dbReference>